<dbReference type="SUPFAM" id="SSF51905">
    <property type="entry name" value="FAD/NAD(P)-binding domain"/>
    <property type="match status" value="1"/>
</dbReference>
<dbReference type="Proteomes" id="UP000440716">
    <property type="component" value="Unassembled WGS sequence"/>
</dbReference>
<organism evidence="4 5">
    <name type="scientific">Agrobacterium vitis</name>
    <name type="common">Rhizobium vitis</name>
    <dbReference type="NCBI Taxonomy" id="373"/>
    <lineage>
        <taxon>Bacteria</taxon>
        <taxon>Pseudomonadati</taxon>
        <taxon>Pseudomonadota</taxon>
        <taxon>Alphaproteobacteria</taxon>
        <taxon>Hyphomicrobiales</taxon>
        <taxon>Rhizobiaceae</taxon>
        <taxon>Rhizobium/Agrobacterium group</taxon>
        <taxon>Agrobacterium</taxon>
    </lineage>
</organism>
<evidence type="ECO:0000313" key="5">
    <source>
        <dbReference type="Proteomes" id="UP000440716"/>
    </source>
</evidence>
<dbReference type="Pfam" id="PF01494">
    <property type="entry name" value="FAD_binding_3"/>
    <property type="match status" value="1"/>
</dbReference>
<dbReference type="Gene3D" id="3.30.9.20">
    <property type="match status" value="1"/>
</dbReference>
<name>A0A7K1R9A2_AGRVI</name>
<reference evidence="4 5" key="1">
    <citation type="submission" date="2019-12" db="EMBL/GenBank/DDBJ databases">
        <title>Whole-genome sequencing of Allorhizobium vitis.</title>
        <authorList>
            <person name="Gan H.M."/>
            <person name="Szegedi E."/>
            <person name="Burr T."/>
            <person name="Savka M.A."/>
        </authorList>
    </citation>
    <scope>NUCLEOTIDE SEQUENCE [LARGE SCALE GENOMIC DNA]</scope>
    <source>
        <strain evidence="4 5">CG415</strain>
    </source>
</reference>
<dbReference type="GO" id="GO:0071949">
    <property type="term" value="F:FAD binding"/>
    <property type="evidence" value="ECO:0007669"/>
    <property type="project" value="InterPro"/>
</dbReference>
<dbReference type="PANTHER" id="PTHR43476">
    <property type="entry name" value="3-(3-HYDROXY-PHENYL)PROPIONATE/3-HYDROXYCINNAMIC ACID HYDROXYLASE"/>
    <property type="match status" value="1"/>
</dbReference>
<dbReference type="PRINTS" id="PR00420">
    <property type="entry name" value="RNGMNOXGNASE"/>
</dbReference>
<comment type="caution">
    <text evidence="4">The sequence shown here is derived from an EMBL/GenBank/DDBJ whole genome shotgun (WGS) entry which is preliminary data.</text>
</comment>
<dbReference type="Gene3D" id="3.50.50.60">
    <property type="entry name" value="FAD/NAD(P)-binding domain"/>
    <property type="match status" value="1"/>
</dbReference>
<evidence type="ECO:0000256" key="2">
    <source>
        <dbReference type="ARBA" id="ARBA00023027"/>
    </source>
</evidence>
<sequence length="386" mass="43596">MSRIAVLGGGPGGLYFAYLWKTRHPDDYVELIEQNPEGATFGFGVVFSARAMDFLRADDPETADAITARMETWSDMTLVHRGEITTIDGVGFSAIGRLELLVLLTQRARHAGVVLSFAKTLHSVDDLPDFDLVVAADGVNSLVRRSFEGDFQTSISYLDEKFAWFGTTKRFETLTQTFVETEFGTFNAHHYRYSPSMSTFIVECDRPSWLKAGFDHLGPEAMKAKCAEIFADVLDGHSLVANKSNWRNFPWIWNDRWSHRNMVLIGDALHTAHYSIGSGTRLALEDVLALIKALEAHPGQIRDALEAYQAQRQPVVGKLVRAARDSASWYADFPRHMALAPMDFAYSYITRSGRVDDERLRAMSPGFMQRYDALRPGLRPEWRREE</sequence>
<accession>A0A7K1R9A2</accession>
<dbReference type="PANTHER" id="PTHR43476:SF4">
    <property type="entry name" value="BLR0106 PROTEIN"/>
    <property type="match status" value="1"/>
</dbReference>
<dbReference type="InterPro" id="IPR002938">
    <property type="entry name" value="FAD-bd"/>
</dbReference>
<dbReference type="InterPro" id="IPR036188">
    <property type="entry name" value="FAD/NAD-bd_sf"/>
</dbReference>
<dbReference type="GO" id="GO:0004497">
    <property type="term" value="F:monooxygenase activity"/>
    <property type="evidence" value="ECO:0007669"/>
    <property type="project" value="UniProtKB-KW"/>
</dbReference>
<evidence type="ECO:0000259" key="3">
    <source>
        <dbReference type="Pfam" id="PF01494"/>
    </source>
</evidence>
<gene>
    <name evidence="4" type="ORF">GOZ88_00980</name>
</gene>
<feature type="domain" description="FAD-binding" evidence="3">
    <location>
        <begin position="131"/>
        <end position="322"/>
    </location>
</feature>
<dbReference type="AlphaFoldDB" id="A0A7K1R9A2"/>
<evidence type="ECO:0000256" key="1">
    <source>
        <dbReference type="ARBA" id="ARBA00023002"/>
    </source>
</evidence>
<proteinExistence type="predicted"/>
<keyword evidence="1" id="KW-0560">Oxidoreductase</keyword>
<protein>
    <submittedName>
        <fullName evidence="4">Monooxygenase</fullName>
    </submittedName>
</protein>
<dbReference type="RefSeq" id="WP_156589810.1">
    <property type="nucleotide sequence ID" value="NZ_WPHU01000001.1"/>
</dbReference>
<keyword evidence="4" id="KW-0503">Monooxygenase</keyword>
<evidence type="ECO:0000313" key="4">
    <source>
        <dbReference type="EMBL" id="MVA54681.1"/>
    </source>
</evidence>
<keyword evidence="2" id="KW-0520">NAD</keyword>
<dbReference type="EMBL" id="WPHU01000001">
    <property type="protein sequence ID" value="MVA54681.1"/>
    <property type="molecule type" value="Genomic_DNA"/>
</dbReference>
<dbReference type="InterPro" id="IPR050631">
    <property type="entry name" value="PheA/TfdB_FAD_monoxygenase"/>
</dbReference>